<name>A0ABQ9H843_9NEOP</name>
<protein>
    <submittedName>
        <fullName evidence="1">Uncharacterized protein</fullName>
    </submittedName>
</protein>
<dbReference type="EMBL" id="JARBHB010000006">
    <property type="protein sequence ID" value="KAJ8880473.1"/>
    <property type="molecule type" value="Genomic_DNA"/>
</dbReference>
<keyword evidence="2" id="KW-1185">Reference proteome</keyword>
<accession>A0ABQ9H843</accession>
<evidence type="ECO:0000313" key="1">
    <source>
        <dbReference type="EMBL" id="KAJ8880473.1"/>
    </source>
</evidence>
<sequence length="114" mass="11925">MPLVDGFSWGSPVSPPLHSGVAPYSPRFTLDDSQDLDVKSRSNLFTHSVGIEPATLRTGTQVLGHVRRAAPCLRSCLHGRAIDCRGVAAAPAPAGVPYVLLFLAFACLPGAAVC</sequence>
<gene>
    <name evidence="1" type="ORF">PR048_016943</name>
</gene>
<comment type="caution">
    <text evidence="1">The sequence shown here is derived from an EMBL/GenBank/DDBJ whole genome shotgun (WGS) entry which is preliminary data.</text>
</comment>
<evidence type="ECO:0000313" key="2">
    <source>
        <dbReference type="Proteomes" id="UP001159363"/>
    </source>
</evidence>
<organism evidence="1 2">
    <name type="scientific">Dryococelus australis</name>
    <dbReference type="NCBI Taxonomy" id="614101"/>
    <lineage>
        <taxon>Eukaryota</taxon>
        <taxon>Metazoa</taxon>
        <taxon>Ecdysozoa</taxon>
        <taxon>Arthropoda</taxon>
        <taxon>Hexapoda</taxon>
        <taxon>Insecta</taxon>
        <taxon>Pterygota</taxon>
        <taxon>Neoptera</taxon>
        <taxon>Polyneoptera</taxon>
        <taxon>Phasmatodea</taxon>
        <taxon>Verophasmatodea</taxon>
        <taxon>Anareolatae</taxon>
        <taxon>Phasmatidae</taxon>
        <taxon>Eurycanthinae</taxon>
        <taxon>Dryococelus</taxon>
    </lineage>
</organism>
<reference evidence="1 2" key="1">
    <citation type="submission" date="2023-02" db="EMBL/GenBank/DDBJ databases">
        <title>LHISI_Scaffold_Assembly.</title>
        <authorList>
            <person name="Stuart O.P."/>
            <person name="Cleave R."/>
            <person name="Magrath M.J.L."/>
            <person name="Mikheyev A.S."/>
        </authorList>
    </citation>
    <scope>NUCLEOTIDE SEQUENCE [LARGE SCALE GENOMIC DNA]</scope>
    <source>
        <strain evidence="1">Daus_M_001</strain>
        <tissue evidence="1">Leg muscle</tissue>
    </source>
</reference>
<dbReference type="Proteomes" id="UP001159363">
    <property type="component" value="Chromosome 5"/>
</dbReference>
<proteinExistence type="predicted"/>